<gene>
    <name evidence="10" type="ORF">DDE23_11185</name>
</gene>
<dbReference type="Pfam" id="PF02518">
    <property type="entry name" value="HATPase_c"/>
    <property type="match status" value="1"/>
</dbReference>
<dbReference type="OrthoDB" id="9809766at2"/>
<evidence type="ECO:0000256" key="1">
    <source>
        <dbReference type="ARBA" id="ARBA00000085"/>
    </source>
</evidence>
<dbReference type="InterPro" id="IPR003661">
    <property type="entry name" value="HisK_dim/P_dom"/>
</dbReference>
<dbReference type="GO" id="GO:0005886">
    <property type="term" value="C:plasma membrane"/>
    <property type="evidence" value="ECO:0007669"/>
    <property type="project" value="TreeGrafter"/>
</dbReference>
<comment type="catalytic activity">
    <reaction evidence="1">
        <text>ATP + protein L-histidine = ADP + protein N-phospho-L-histidine.</text>
        <dbReference type="EC" id="2.7.13.3"/>
    </reaction>
</comment>
<evidence type="ECO:0000256" key="7">
    <source>
        <dbReference type="ARBA" id="ARBA00022989"/>
    </source>
</evidence>
<feature type="domain" description="Histidine kinase" evidence="9">
    <location>
        <begin position="51"/>
        <end position="256"/>
    </location>
</feature>
<dbReference type="EC" id="2.7.13.3" evidence="2"/>
<dbReference type="SUPFAM" id="SSF47384">
    <property type="entry name" value="Homodimeric domain of signal transducing histidine kinase"/>
    <property type="match status" value="1"/>
</dbReference>
<keyword evidence="5" id="KW-0812">Transmembrane</keyword>
<evidence type="ECO:0000256" key="4">
    <source>
        <dbReference type="ARBA" id="ARBA00022679"/>
    </source>
</evidence>
<evidence type="ECO:0000256" key="6">
    <source>
        <dbReference type="ARBA" id="ARBA00022777"/>
    </source>
</evidence>
<dbReference type="Gene3D" id="3.30.565.10">
    <property type="entry name" value="Histidine kinase-like ATPase, C-terminal domain"/>
    <property type="match status" value="1"/>
</dbReference>
<sequence length="256" mass="26617">MSPPRSGKPRPVTSSTNFSTSPASSTPWRSCATQLARLDAAFEAERSFAANAAHELRTPLAGAIAQIQRLKQETQEAPVMARAAAIEETLKRLTRLSERLLQLARAEGGKLRADQPGDLRPVARLLVDDLGRAAPGRLLLSLPEGPVLSTLDPDAFGIVLRNLIDNALRHGTPGAPVQVILTEGAELSVANPGPVVAPEVLARLTDRFARASSGDGSGLGLAIVAAIAGRIGGGLTLASPRPGLADGFEARITLSG</sequence>
<dbReference type="Proteomes" id="UP000244810">
    <property type="component" value="Unassembled WGS sequence"/>
</dbReference>
<name>A0A2T7URY0_9RHOB</name>
<dbReference type="InterPro" id="IPR036890">
    <property type="entry name" value="HATPase_C_sf"/>
</dbReference>
<feature type="compositionally biased region" description="Low complexity" evidence="8">
    <location>
        <begin position="13"/>
        <end position="26"/>
    </location>
</feature>
<accession>A0A2T7URY0</accession>
<evidence type="ECO:0000313" key="11">
    <source>
        <dbReference type="Proteomes" id="UP000244810"/>
    </source>
</evidence>
<keyword evidence="6" id="KW-0418">Kinase</keyword>
<comment type="caution">
    <text evidence="10">The sequence shown here is derived from an EMBL/GenBank/DDBJ whole genome shotgun (WGS) entry which is preliminary data.</text>
</comment>
<dbReference type="SMART" id="SM00388">
    <property type="entry name" value="HisKA"/>
    <property type="match status" value="1"/>
</dbReference>
<dbReference type="CDD" id="cd00082">
    <property type="entry name" value="HisKA"/>
    <property type="match status" value="1"/>
</dbReference>
<dbReference type="GO" id="GO:0000155">
    <property type="term" value="F:phosphorelay sensor kinase activity"/>
    <property type="evidence" value="ECO:0007669"/>
    <property type="project" value="InterPro"/>
</dbReference>
<evidence type="ECO:0000256" key="3">
    <source>
        <dbReference type="ARBA" id="ARBA00022553"/>
    </source>
</evidence>
<dbReference type="InterPro" id="IPR003594">
    <property type="entry name" value="HATPase_dom"/>
</dbReference>
<keyword evidence="3" id="KW-0597">Phosphoprotein</keyword>
<keyword evidence="4" id="KW-0808">Transferase</keyword>
<dbReference type="PANTHER" id="PTHR45436">
    <property type="entry name" value="SENSOR HISTIDINE KINASE YKOH"/>
    <property type="match status" value="1"/>
</dbReference>
<dbReference type="Gene3D" id="1.10.287.130">
    <property type="match status" value="1"/>
</dbReference>
<keyword evidence="7" id="KW-1133">Transmembrane helix</keyword>
<evidence type="ECO:0000256" key="2">
    <source>
        <dbReference type="ARBA" id="ARBA00012438"/>
    </source>
</evidence>
<organism evidence="10 11">
    <name type="scientific">Pararhodobacter aggregans</name>
    <dbReference type="NCBI Taxonomy" id="404875"/>
    <lineage>
        <taxon>Bacteria</taxon>
        <taxon>Pseudomonadati</taxon>
        <taxon>Pseudomonadota</taxon>
        <taxon>Alphaproteobacteria</taxon>
        <taxon>Rhodobacterales</taxon>
        <taxon>Paracoccaceae</taxon>
        <taxon>Pararhodobacter</taxon>
    </lineage>
</organism>
<dbReference type="InterPro" id="IPR050428">
    <property type="entry name" value="TCS_sensor_his_kinase"/>
</dbReference>
<keyword evidence="11" id="KW-1185">Reference proteome</keyword>
<evidence type="ECO:0000256" key="5">
    <source>
        <dbReference type="ARBA" id="ARBA00022692"/>
    </source>
</evidence>
<reference evidence="10 11" key="1">
    <citation type="journal article" date="2011" name="Syst. Appl. Microbiol.">
        <title>Defluviimonas denitrificans gen. nov., sp. nov., and Pararhodobacter aggregans gen. nov., sp. nov., non-phototrophic Rhodobacteraceae from the biofilter of a marine aquaculture.</title>
        <authorList>
            <person name="Foesel B.U."/>
            <person name="Drake H.L."/>
            <person name="Schramm A."/>
        </authorList>
    </citation>
    <scope>NUCLEOTIDE SEQUENCE [LARGE SCALE GENOMIC DNA]</scope>
    <source>
        <strain evidence="10 11">D1-19</strain>
    </source>
</reference>
<dbReference type="PROSITE" id="PS50109">
    <property type="entry name" value="HIS_KIN"/>
    <property type="match status" value="1"/>
</dbReference>
<dbReference type="EMBL" id="QDDR01000005">
    <property type="protein sequence ID" value="PVE47402.1"/>
    <property type="molecule type" value="Genomic_DNA"/>
</dbReference>
<dbReference type="InterPro" id="IPR036097">
    <property type="entry name" value="HisK_dim/P_sf"/>
</dbReference>
<dbReference type="AlphaFoldDB" id="A0A2T7URY0"/>
<feature type="region of interest" description="Disordered" evidence="8">
    <location>
        <begin position="1"/>
        <end position="27"/>
    </location>
</feature>
<evidence type="ECO:0000256" key="8">
    <source>
        <dbReference type="SAM" id="MobiDB-lite"/>
    </source>
</evidence>
<proteinExistence type="predicted"/>
<dbReference type="PANTHER" id="PTHR45436:SF5">
    <property type="entry name" value="SENSOR HISTIDINE KINASE TRCS"/>
    <property type="match status" value="1"/>
</dbReference>
<evidence type="ECO:0000313" key="10">
    <source>
        <dbReference type="EMBL" id="PVE47402.1"/>
    </source>
</evidence>
<dbReference type="SMART" id="SM00387">
    <property type="entry name" value="HATPase_c"/>
    <property type="match status" value="1"/>
</dbReference>
<evidence type="ECO:0000259" key="9">
    <source>
        <dbReference type="PROSITE" id="PS50109"/>
    </source>
</evidence>
<dbReference type="SUPFAM" id="SSF55874">
    <property type="entry name" value="ATPase domain of HSP90 chaperone/DNA topoisomerase II/histidine kinase"/>
    <property type="match status" value="1"/>
</dbReference>
<dbReference type="InterPro" id="IPR005467">
    <property type="entry name" value="His_kinase_dom"/>
</dbReference>
<dbReference type="Pfam" id="PF00512">
    <property type="entry name" value="HisKA"/>
    <property type="match status" value="1"/>
</dbReference>
<keyword evidence="7" id="KW-0472">Membrane</keyword>
<dbReference type="CDD" id="cd00075">
    <property type="entry name" value="HATPase"/>
    <property type="match status" value="1"/>
</dbReference>
<protein>
    <recommendedName>
        <fullName evidence="2">histidine kinase</fullName>
        <ecNumber evidence="2">2.7.13.3</ecNumber>
    </recommendedName>
</protein>